<name>A0A060US27_9PROT</name>
<evidence type="ECO:0000256" key="1">
    <source>
        <dbReference type="SAM" id="MobiDB-lite"/>
    </source>
</evidence>
<reference evidence="3 4" key="3">
    <citation type="submission" date="2017-03" db="EMBL/GenBank/DDBJ databases">
        <authorList>
            <person name="Regsiter A."/>
            <person name="William W."/>
        </authorList>
    </citation>
    <scope>NUCLEOTIDE SEQUENCE [LARGE SCALE GENOMIC DNA]</scope>
    <source>
        <strain evidence="3">PRJEB5721</strain>
    </source>
</reference>
<evidence type="ECO:0000313" key="4">
    <source>
        <dbReference type="Proteomes" id="UP000193925"/>
    </source>
</evidence>
<evidence type="ECO:0000313" key="2">
    <source>
        <dbReference type="EMBL" id="CDQ11106.1"/>
    </source>
</evidence>
<protein>
    <submittedName>
        <fullName evidence="2">Uncharacterized protein</fullName>
    </submittedName>
</protein>
<accession>A0A060US27</accession>
<keyword evidence="4" id="KW-1185">Reference proteome</keyword>
<organism evidence="2">
    <name type="scientific">Acidithiobacillus ferrivorans</name>
    <dbReference type="NCBI Taxonomy" id="160808"/>
    <lineage>
        <taxon>Bacteria</taxon>
        <taxon>Pseudomonadati</taxon>
        <taxon>Pseudomonadota</taxon>
        <taxon>Acidithiobacillia</taxon>
        <taxon>Acidithiobacillales</taxon>
        <taxon>Acidithiobacillaceae</taxon>
        <taxon>Acidithiobacillus</taxon>
    </lineage>
</organism>
<dbReference type="Proteomes" id="UP000193925">
    <property type="component" value="Chromosome AFERRI"/>
</dbReference>
<reference evidence="2" key="2">
    <citation type="submission" date="2014-07" db="EMBL/GenBank/DDBJ databases">
        <title>Initial genome analysis of the psychrotolerant acidophile Acidithiobacillus ferrivorans CF27: insights into iron and sulfur oxidation pathways and into biofilm formation.</title>
        <authorList>
            <person name="Talla E."/>
            <person name="Hedrich S."/>
            <person name="Mangenot S."/>
            <person name="Ji B."/>
            <person name="Johnson D.B."/>
            <person name="Barbe V."/>
            <person name="Bonnefoy V."/>
        </authorList>
    </citation>
    <scope>NUCLEOTIDE SEQUENCE [LARGE SCALE GENOMIC DNA]</scope>
    <source>
        <strain evidence="2">CF27</strain>
    </source>
</reference>
<reference evidence="2" key="1">
    <citation type="submission" date="2014-03" db="EMBL/GenBank/DDBJ databases">
        <authorList>
            <person name="Genoscope - CEA"/>
        </authorList>
    </citation>
    <scope>NUCLEOTIDE SEQUENCE [LARGE SCALE GENOMIC DNA]</scope>
    <source>
        <strain evidence="2">CF27</strain>
    </source>
</reference>
<evidence type="ECO:0000313" key="3">
    <source>
        <dbReference type="EMBL" id="SMH67467.1"/>
    </source>
</evidence>
<dbReference type="AlphaFoldDB" id="A0A060US27"/>
<sequence>MEYEQEDGGRWIAEMPEIPGVVCYVMSKIGGLSEDHGASNIRGSGPAGQDRMKNNDV</sequence>
<dbReference type="EMBL" id="LT841305">
    <property type="protein sequence ID" value="SMH67467.1"/>
    <property type="molecule type" value="Genomic_DNA"/>
</dbReference>
<feature type="region of interest" description="Disordered" evidence="1">
    <location>
        <begin position="34"/>
        <end position="57"/>
    </location>
</feature>
<gene>
    <name evidence="3" type="ORF">AFERRI_50668</name>
    <name evidence="2" type="ORF">AFERRI_530001</name>
</gene>
<dbReference type="EMBL" id="CCCS020000049">
    <property type="protein sequence ID" value="CDQ11106.1"/>
    <property type="molecule type" value="Genomic_DNA"/>
</dbReference>
<proteinExistence type="predicted"/>